<dbReference type="EMBL" id="KN838814">
    <property type="protein sequence ID" value="KIJ93989.1"/>
    <property type="molecule type" value="Genomic_DNA"/>
</dbReference>
<reference evidence="3" key="2">
    <citation type="submission" date="2015-01" db="EMBL/GenBank/DDBJ databases">
        <title>Evolutionary Origins and Diversification of the Mycorrhizal Mutualists.</title>
        <authorList>
            <consortium name="DOE Joint Genome Institute"/>
            <consortium name="Mycorrhizal Genomics Consortium"/>
            <person name="Kohler A."/>
            <person name="Kuo A."/>
            <person name="Nagy L.G."/>
            <person name="Floudas D."/>
            <person name="Copeland A."/>
            <person name="Barry K.W."/>
            <person name="Cichocki N."/>
            <person name="Veneault-Fourrey C."/>
            <person name="LaButti K."/>
            <person name="Lindquist E.A."/>
            <person name="Lipzen A."/>
            <person name="Lundell T."/>
            <person name="Morin E."/>
            <person name="Murat C."/>
            <person name="Riley R."/>
            <person name="Ohm R."/>
            <person name="Sun H."/>
            <person name="Tunlid A."/>
            <person name="Henrissat B."/>
            <person name="Grigoriev I.V."/>
            <person name="Hibbett D.S."/>
            <person name="Martin F."/>
        </authorList>
    </citation>
    <scope>NUCLEOTIDE SEQUENCE [LARGE SCALE GENOMIC DNA]</scope>
    <source>
        <strain evidence="3">LaAM-08-1</strain>
    </source>
</reference>
<feature type="region of interest" description="Disordered" evidence="1">
    <location>
        <begin position="35"/>
        <end position="58"/>
    </location>
</feature>
<evidence type="ECO:0000313" key="2">
    <source>
        <dbReference type="EMBL" id="KIJ93989.1"/>
    </source>
</evidence>
<reference evidence="2 3" key="1">
    <citation type="submission" date="2014-04" db="EMBL/GenBank/DDBJ databases">
        <authorList>
            <consortium name="DOE Joint Genome Institute"/>
            <person name="Kuo A."/>
            <person name="Kohler A."/>
            <person name="Nagy L.G."/>
            <person name="Floudas D."/>
            <person name="Copeland A."/>
            <person name="Barry K.W."/>
            <person name="Cichocki N."/>
            <person name="Veneault-Fourrey C."/>
            <person name="LaButti K."/>
            <person name="Lindquist E.A."/>
            <person name="Lipzen A."/>
            <person name="Lundell T."/>
            <person name="Morin E."/>
            <person name="Murat C."/>
            <person name="Sun H."/>
            <person name="Tunlid A."/>
            <person name="Henrissat B."/>
            <person name="Grigoriev I.V."/>
            <person name="Hibbett D.S."/>
            <person name="Martin F."/>
            <person name="Nordberg H.P."/>
            <person name="Cantor M.N."/>
            <person name="Hua S.X."/>
        </authorList>
    </citation>
    <scope>NUCLEOTIDE SEQUENCE [LARGE SCALE GENOMIC DNA]</scope>
    <source>
        <strain evidence="2 3">LaAM-08-1</strain>
    </source>
</reference>
<dbReference type="HOGENOM" id="CLU_2979440_0_0_1"/>
<protein>
    <submittedName>
        <fullName evidence="2">Uncharacterized protein</fullName>
    </submittedName>
</protein>
<evidence type="ECO:0000256" key="1">
    <source>
        <dbReference type="SAM" id="MobiDB-lite"/>
    </source>
</evidence>
<evidence type="ECO:0000313" key="3">
    <source>
        <dbReference type="Proteomes" id="UP000054477"/>
    </source>
</evidence>
<dbReference type="AlphaFoldDB" id="A0A0C9WJ32"/>
<dbReference type="Proteomes" id="UP000054477">
    <property type="component" value="Unassembled WGS sequence"/>
</dbReference>
<sequence>MSCIQKSEDARHCTTPASELAFSTAGSYLHHGCPQTPSSRYLITDHAGKATSRKSEAV</sequence>
<name>A0A0C9WJ32_9AGAR</name>
<proteinExistence type="predicted"/>
<keyword evidence="3" id="KW-1185">Reference proteome</keyword>
<gene>
    <name evidence="2" type="ORF">K443DRAFT_684111</name>
</gene>
<accession>A0A0C9WJ32</accession>
<organism evidence="2 3">
    <name type="scientific">Laccaria amethystina LaAM-08-1</name>
    <dbReference type="NCBI Taxonomy" id="1095629"/>
    <lineage>
        <taxon>Eukaryota</taxon>
        <taxon>Fungi</taxon>
        <taxon>Dikarya</taxon>
        <taxon>Basidiomycota</taxon>
        <taxon>Agaricomycotina</taxon>
        <taxon>Agaricomycetes</taxon>
        <taxon>Agaricomycetidae</taxon>
        <taxon>Agaricales</taxon>
        <taxon>Agaricineae</taxon>
        <taxon>Hydnangiaceae</taxon>
        <taxon>Laccaria</taxon>
    </lineage>
</organism>